<evidence type="ECO:0000313" key="2">
    <source>
        <dbReference type="Proteomes" id="UP001224775"/>
    </source>
</evidence>
<dbReference type="GO" id="GO:0004141">
    <property type="term" value="F:dethiobiotin synthase activity"/>
    <property type="evidence" value="ECO:0007669"/>
    <property type="project" value="UniProtKB-EC"/>
</dbReference>
<reference evidence="1" key="1">
    <citation type="submission" date="2023-06" db="EMBL/GenBank/DDBJ databases">
        <title>Survivors Of The Sea: Transcriptome response of Skeletonema marinoi to long-term dormancy.</title>
        <authorList>
            <person name="Pinder M.I.M."/>
            <person name="Kourtchenko O."/>
            <person name="Robertson E.K."/>
            <person name="Larsson T."/>
            <person name="Maumus F."/>
            <person name="Osuna-Cruz C.M."/>
            <person name="Vancaester E."/>
            <person name="Stenow R."/>
            <person name="Vandepoele K."/>
            <person name="Ploug H."/>
            <person name="Bruchert V."/>
            <person name="Godhe A."/>
            <person name="Topel M."/>
        </authorList>
    </citation>
    <scope>NUCLEOTIDE SEQUENCE</scope>
    <source>
        <strain evidence="1">R05AC</strain>
    </source>
</reference>
<dbReference type="GO" id="GO:0005829">
    <property type="term" value="C:cytosol"/>
    <property type="evidence" value="ECO:0007669"/>
    <property type="project" value="TreeGrafter"/>
</dbReference>
<dbReference type="PANTHER" id="PTHR43210">
    <property type="entry name" value="DETHIOBIOTIN SYNTHETASE"/>
    <property type="match status" value="1"/>
</dbReference>
<name>A0AAD8YMK2_9STRA</name>
<comment type="caution">
    <text evidence="1">The sequence shown here is derived from an EMBL/GenBank/DDBJ whole genome shotgun (WGS) entry which is preliminary data.</text>
</comment>
<dbReference type="Proteomes" id="UP001224775">
    <property type="component" value="Unassembled WGS sequence"/>
</dbReference>
<dbReference type="InterPro" id="IPR027417">
    <property type="entry name" value="P-loop_NTPase"/>
</dbReference>
<accession>A0AAD8YMK2</accession>
<dbReference type="GO" id="GO:0005524">
    <property type="term" value="F:ATP binding"/>
    <property type="evidence" value="ECO:0007669"/>
    <property type="project" value="InterPro"/>
</dbReference>
<keyword evidence="2" id="KW-1185">Reference proteome</keyword>
<keyword evidence="1" id="KW-0436">Ligase</keyword>
<dbReference type="AlphaFoldDB" id="A0AAD8YMK2"/>
<proteinExistence type="inferred from homology"/>
<dbReference type="PANTHER" id="PTHR43210:SF5">
    <property type="entry name" value="DETHIOBIOTIN SYNTHETASE"/>
    <property type="match status" value="1"/>
</dbReference>
<dbReference type="EC" id="6.3.3.3" evidence="1"/>
<evidence type="ECO:0000313" key="1">
    <source>
        <dbReference type="EMBL" id="KAK1748012.1"/>
    </source>
</evidence>
<dbReference type="Gene3D" id="3.40.50.300">
    <property type="entry name" value="P-loop containing nucleotide triphosphate hydrolases"/>
    <property type="match status" value="1"/>
</dbReference>
<gene>
    <name evidence="1" type="ORF">QTG54_001975</name>
</gene>
<keyword evidence="1" id="KW-0808">Transferase</keyword>
<keyword evidence="1" id="KW-0032">Aminotransferase</keyword>
<dbReference type="GO" id="GO:0008483">
    <property type="term" value="F:transaminase activity"/>
    <property type="evidence" value="ECO:0007669"/>
    <property type="project" value="UniProtKB-KW"/>
</dbReference>
<protein>
    <submittedName>
        <fullName evidence="1">Bifunctional dethiobiotin synthetase/7,8-diamino-pelargonic acid aminotransferase</fullName>
        <ecNumber evidence="1">6.3.3.3</ecNumber>
    </submittedName>
</protein>
<dbReference type="EMBL" id="JATAAI010000002">
    <property type="protein sequence ID" value="KAK1748012.1"/>
    <property type="molecule type" value="Genomic_DNA"/>
</dbReference>
<dbReference type="GO" id="GO:0009102">
    <property type="term" value="P:biotin biosynthetic process"/>
    <property type="evidence" value="ECO:0007669"/>
    <property type="project" value="InterPro"/>
</dbReference>
<sequence length="338" mass="37486">MRVGQCRLLRRVASRTGATCRFFSDISSSGSSVHLHPHHRVHLLFGANTDVGKSVISSGLVRAAASAACDEWQSPVNYIKPLQCGGSDESFVLLNNDQQEGRRMNDIRCQTLFSWKTPASPHLVSRWENAPVSDEEVVSKLSAVLRDIDNTKNNDADNNLETASITTIIESAGGVLSPSSSSPFNKTTTADHWGWSTQADLYAPLRIPVVFVGDGKLGGISVTLSSLEALWTRGYRIDAVIFIEGESDADNNEYDSIQFGKGNAEALREYMSMRHQIDPSKEVYDELLRDDNAIVCLPPLPPMPIPLDEWYRSNEGSFLRLHQLLDKKWIGAEEEHKE</sequence>
<dbReference type="Pfam" id="PF13500">
    <property type="entry name" value="AAA_26"/>
    <property type="match status" value="1"/>
</dbReference>
<dbReference type="CDD" id="cd03109">
    <property type="entry name" value="DTBS"/>
    <property type="match status" value="1"/>
</dbReference>
<dbReference type="HAMAP" id="MF_00336">
    <property type="entry name" value="BioD"/>
    <property type="match status" value="1"/>
</dbReference>
<dbReference type="SUPFAM" id="SSF52540">
    <property type="entry name" value="P-loop containing nucleoside triphosphate hydrolases"/>
    <property type="match status" value="1"/>
</dbReference>
<organism evidence="1 2">
    <name type="scientific">Skeletonema marinoi</name>
    <dbReference type="NCBI Taxonomy" id="267567"/>
    <lineage>
        <taxon>Eukaryota</taxon>
        <taxon>Sar</taxon>
        <taxon>Stramenopiles</taxon>
        <taxon>Ochrophyta</taxon>
        <taxon>Bacillariophyta</taxon>
        <taxon>Coscinodiscophyceae</taxon>
        <taxon>Thalassiosirophycidae</taxon>
        <taxon>Thalassiosirales</taxon>
        <taxon>Skeletonemataceae</taxon>
        <taxon>Skeletonema</taxon>
        <taxon>Skeletonema marinoi-dohrnii complex</taxon>
    </lineage>
</organism>
<dbReference type="GO" id="GO:0000287">
    <property type="term" value="F:magnesium ion binding"/>
    <property type="evidence" value="ECO:0007669"/>
    <property type="project" value="InterPro"/>
</dbReference>
<dbReference type="InterPro" id="IPR004472">
    <property type="entry name" value="DTB_synth_BioD"/>
</dbReference>